<dbReference type="AlphaFoldDB" id="A0A1R0XTF6"/>
<evidence type="ECO:0000313" key="2">
    <source>
        <dbReference type="EMBL" id="OMD38443.1"/>
    </source>
</evidence>
<reference evidence="2 3" key="1">
    <citation type="submission" date="2016-10" db="EMBL/GenBank/DDBJ databases">
        <title>Paenibacillus species isolates.</title>
        <authorList>
            <person name="Beno S.M."/>
        </authorList>
    </citation>
    <scope>NUCLEOTIDE SEQUENCE [LARGE SCALE GENOMIC DNA]</scope>
    <source>
        <strain evidence="2 3">FSL H7-0710</strain>
    </source>
</reference>
<sequence>MNVIPKNNASPKGEPGKHQPSKKNNAQNNNNFNEAAQMVNIDKAADYVPSLNGVSKTDV</sequence>
<evidence type="ECO:0000313" key="3">
    <source>
        <dbReference type="Proteomes" id="UP000187439"/>
    </source>
</evidence>
<evidence type="ECO:0000256" key="1">
    <source>
        <dbReference type="SAM" id="MobiDB-lite"/>
    </source>
</evidence>
<accession>A0A1R0XTF6</accession>
<organism evidence="2 3">
    <name type="scientific">Paenibacillus odorifer</name>
    <dbReference type="NCBI Taxonomy" id="189426"/>
    <lineage>
        <taxon>Bacteria</taxon>
        <taxon>Bacillati</taxon>
        <taxon>Bacillota</taxon>
        <taxon>Bacilli</taxon>
        <taxon>Bacillales</taxon>
        <taxon>Paenibacillaceae</taxon>
        <taxon>Paenibacillus</taxon>
    </lineage>
</organism>
<dbReference type="Proteomes" id="UP000187439">
    <property type="component" value="Unassembled WGS sequence"/>
</dbReference>
<gene>
    <name evidence="2" type="ORF">BSK52_19530</name>
</gene>
<proteinExistence type="predicted"/>
<protein>
    <submittedName>
        <fullName evidence="2">Uncharacterized protein</fullName>
    </submittedName>
</protein>
<feature type="compositionally biased region" description="Polar residues" evidence="1">
    <location>
        <begin position="1"/>
        <end position="10"/>
    </location>
</feature>
<feature type="region of interest" description="Disordered" evidence="1">
    <location>
        <begin position="1"/>
        <end position="37"/>
    </location>
</feature>
<comment type="caution">
    <text evidence="2">The sequence shown here is derived from an EMBL/GenBank/DDBJ whole genome shotgun (WGS) entry which is preliminary data.</text>
</comment>
<dbReference type="EMBL" id="MPTC01000018">
    <property type="protein sequence ID" value="OMD38443.1"/>
    <property type="molecule type" value="Genomic_DNA"/>
</dbReference>
<name>A0A1R0XTF6_9BACL</name>
<feature type="compositionally biased region" description="Low complexity" evidence="1">
    <location>
        <begin position="24"/>
        <end position="36"/>
    </location>
</feature>